<feature type="transmembrane region" description="Helical" evidence="5">
    <location>
        <begin position="56"/>
        <end position="77"/>
    </location>
</feature>
<dbReference type="InterPro" id="IPR037185">
    <property type="entry name" value="EmrE-like"/>
</dbReference>
<keyword evidence="3 5" id="KW-1133">Transmembrane helix</keyword>
<dbReference type="HOGENOM" id="CLU_1356470_0_0_1"/>
<dbReference type="EMBL" id="CM001217">
    <property type="protein sequence ID" value="KEH39895.1"/>
    <property type="molecule type" value="Genomic_DNA"/>
</dbReference>
<dbReference type="STRING" id="3880.A0A072VP57"/>
<proteinExistence type="predicted"/>
<evidence type="ECO:0000313" key="8">
    <source>
        <dbReference type="Proteomes" id="UP000002051"/>
    </source>
</evidence>
<reference evidence="7" key="3">
    <citation type="submission" date="2015-04" db="UniProtKB">
        <authorList>
            <consortium name="EnsemblPlants"/>
        </authorList>
    </citation>
    <scope>IDENTIFICATION</scope>
    <source>
        <strain evidence="7">cv. Jemalong A17</strain>
    </source>
</reference>
<feature type="transmembrane region" description="Helical" evidence="5">
    <location>
        <begin position="137"/>
        <end position="157"/>
    </location>
</feature>
<feature type="transmembrane region" description="Helical" evidence="5">
    <location>
        <begin position="89"/>
        <end position="107"/>
    </location>
</feature>
<evidence type="ECO:0000256" key="4">
    <source>
        <dbReference type="ARBA" id="ARBA00023136"/>
    </source>
</evidence>
<keyword evidence="4 5" id="KW-0472">Membrane</keyword>
<dbReference type="EnsemblPlants" id="KEH39895">
    <property type="protein sequence ID" value="KEH39895"/>
    <property type="gene ID" value="MTR_1g014790"/>
</dbReference>
<organism evidence="6 8">
    <name type="scientific">Medicago truncatula</name>
    <name type="common">Barrel medic</name>
    <name type="synonym">Medicago tribuloides</name>
    <dbReference type="NCBI Taxonomy" id="3880"/>
    <lineage>
        <taxon>Eukaryota</taxon>
        <taxon>Viridiplantae</taxon>
        <taxon>Streptophyta</taxon>
        <taxon>Embryophyta</taxon>
        <taxon>Tracheophyta</taxon>
        <taxon>Spermatophyta</taxon>
        <taxon>Magnoliopsida</taxon>
        <taxon>eudicotyledons</taxon>
        <taxon>Gunneridae</taxon>
        <taxon>Pentapetalae</taxon>
        <taxon>rosids</taxon>
        <taxon>fabids</taxon>
        <taxon>Fabales</taxon>
        <taxon>Fabaceae</taxon>
        <taxon>Papilionoideae</taxon>
        <taxon>50 kb inversion clade</taxon>
        <taxon>NPAAA clade</taxon>
        <taxon>Hologalegina</taxon>
        <taxon>IRL clade</taxon>
        <taxon>Trifolieae</taxon>
        <taxon>Medicago</taxon>
    </lineage>
</organism>
<evidence type="ECO:0000256" key="3">
    <source>
        <dbReference type="ARBA" id="ARBA00022989"/>
    </source>
</evidence>
<accession>A0A072VP57</accession>
<dbReference type="GO" id="GO:0005886">
    <property type="term" value="C:plasma membrane"/>
    <property type="evidence" value="ECO:0000318"/>
    <property type="project" value="GO_Central"/>
</dbReference>
<reference evidence="6 8" key="1">
    <citation type="journal article" date="2011" name="Nature">
        <title>The Medicago genome provides insight into the evolution of rhizobial symbioses.</title>
        <authorList>
            <person name="Young N.D."/>
            <person name="Debelle F."/>
            <person name="Oldroyd G.E."/>
            <person name="Geurts R."/>
            <person name="Cannon S.B."/>
            <person name="Udvardi M.K."/>
            <person name="Benedito V.A."/>
            <person name="Mayer K.F."/>
            <person name="Gouzy J."/>
            <person name="Schoof H."/>
            <person name="Van de Peer Y."/>
            <person name="Proost S."/>
            <person name="Cook D.R."/>
            <person name="Meyers B.C."/>
            <person name="Spannagl M."/>
            <person name="Cheung F."/>
            <person name="De Mita S."/>
            <person name="Krishnakumar V."/>
            <person name="Gundlach H."/>
            <person name="Zhou S."/>
            <person name="Mudge J."/>
            <person name="Bharti A.K."/>
            <person name="Murray J.D."/>
            <person name="Naoumkina M.A."/>
            <person name="Rosen B."/>
            <person name="Silverstein K.A."/>
            <person name="Tang H."/>
            <person name="Rombauts S."/>
            <person name="Zhao P.X."/>
            <person name="Zhou P."/>
            <person name="Barbe V."/>
            <person name="Bardou P."/>
            <person name="Bechner M."/>
            <person name="Bellec A."/>
            <person name="Berger A."/>
            <person name="Berges H."/>
            <person name="Bidwell S."/>
            <person name="Bisseling T."/>
            <person name="Choisne N."/>
            <person name="Couloux A."/>
            <person name="Denny R."/>
            <person name="Deshpande S."/>
            <person name="Dai X."/>
            <person name="Doyle J.J."/>
            <person name="Dudez A.M."/>
            <person name="Farmer A.D."/>
            <person name="Fouteau S."/>
            <person name="Franken C."/>
            <person name="Gibelin C."/>
            <person name="Gish J."/>
            <person name="Goldstein S."/>
            <person name="Gonzalez A.J."/>
            <person name="Green P.J."/>
            <person name="Hallab A."/>
            <person name="Hartog M."/>
            <person name="Hua A."/>
            <person name="Humphray S.J."/>
            <person name="Jeong D.H."/>
            <person name="Jing Y."/>
            <person name="Jocker A."/>
            <person name="Kenton S.M."/>
            <person name="Kim D.J."/>
            <person name="Klee K."/>
            <person name="Lai H."/>
            <person name="Lang C."/>
            <person name="Lin S."/>
            <person name="Macmil S.L."/>
            <person name="Magdelenat G."/>
            <person name="Matthews L."/>
            <person name="McCorrison J."/>
            <person name="Monaghan E.L."/>
            <person name="Mun J.H."/>
            <person name="Najar F.Z."/>
            <person name="Nicholson C."/>
            <person name="Noirot C."/>
            <person name="O'Bleness M."/>
            <person name="Paule C.R."/>
            <person name="Poulain J."/>
            <person name="Prion F."/>
            <person name="Qin B."/>
            <person name="Qu C."/>
            <person name="Retzel E.F."/>
            <person name="Riddle C."/>
            <person name="Sallet E."/>
            <person name="Samain S."/>
            <person name="Samson N."/>
            <person name="Sanders I."/>
            <person name="Saurat O."/>
            <person name="Scarpelli C."/>
            <person name="Schiex T."/>
            <person name="Segurens B."/>
            <person name="Severin A.J."/>
            <person name="Sherrier D.J."/>
            <person name="Shi R."/>
            <person name="Sims S."/>
            <person name="Singer S.R."/>
            <person name="Sinharoy S."/>
            <person name="Sterck L."/>
            <person name="Viollet A."/>
            <person name="Wang B.B."/>
            <person name="Wang K."/>
            <person name="Wang M."/>
            <person name="Wang X."/>
            <person name="Warfsmann J."/>
            <person name="Weissenbach J."/>
            <person name="White D.D."/>
            <person name="White J.D."/>
            <person name="Wiley G.B."/>
            <person name="Wincker P."/>
            <person name="Xing Y."/>
            <person name="Yang L."/>
            <person name="Yao Z."/>
            <person name="Ying F."/>
            <person name="Zhai J."/>
            <person name="Zhou L."/>
            <person name="Zuber A."/>
            <person name="Denarie J."/>
            <person name="Dixon R.A."/>
            <person name="May G.D."/>
            <person name="Schwartz D.C."/>
            <person name="Rogers J."/>
            <person name="Quetier F."/>
            <person name="Town C.D."/>
            <person name="Roe B.A."/>
        </authorList>
    </citation>
    <scope>NUCLEOTIDE SEQUENCE [LARGE SCALE GENOMIC DNA]</scope>
    <source>
        <strain evidence="6">A17</strain>
        <strain evidence="7 8">cv. Jemalong A17</strain>
    </source>
</reference>
<dbReference type="AlphaFoldDB" id="A0A072VP57"/>
<keyword evidence="2 5" id="KW-0812">Transmembrane</keyword>
<comment type="subcellular location">
    <subcellularLocation>
        <location evidence="1">Membrane</location>
        <topology evidence="1">Multi-pass membrane protein</topology>
    </subcellularLocation>
</comment>
<protein>
    <submittedName>
        <fullName evidence="6">Nodulin MtN21/EamA-like transporter family protein</fullName>
    </submittedName>
</protein>
<dbReference type="PANTHER" id="PTHR31218">
    <property type="entry name" value="WAT1-RELATED PROTEIN"/>
    <property type="match status" value="1"/>
</dbReference>
<evidence type="ECO:0000313" key="7">
    <source>
        <dbReference type="EnsemblPlants" id="KEH39895"/>
    </source>
</evidence>
<reference evidence="6 8" key="2">
    <citation type="journal article" date="2014" name="BMC Genomics">
        <title>An improved genome release (version Mt4.0) for the model legume Medicago truncatula.</title>
        <authorList>
            <person name="Tang H."/>
            <person name="Krishnakumar V."/>
            <person name="Bidwell S."/>
            <person name="Rosen B."/>
            <person name="Chan A."/>
            <person name="Zhou S."/>
            <person name="Gentzbittel L."/>
            <person name="Childs K.L."/>
            <person name="Yandell M."/>
            <person name="Gundlach H."/>
            <person name="Mayer K.F."/>
            <person name="Schwartz D.C."/>
            <person name="Town C.D."/>
        </authorList>
    </citation>
    <scope>GENOME REANNOTATION</scope>
    <source>
        <strain evidence="6">A17</strain>
        <strain evidence="7 8">cv. Jemalong A17</strain>
    </source>
</reference>
<evidence type="ECO:0000256" key="1">
    <source>
        <dbReference type="ARBA" id="ARBA00004141"/>
    </source>
</evidence>
<name>A0A072VP57_MEDTR</name>
<evidence type="ECO:0000256" key="2">
    <source>
        <dbReference type="ARBA" id="ARBA00022692"/>
    </source>
</evidence>
<sequence length="202" mass="22743">MTQLLWDGGNIIFGLTIAVAFINETDKRNTLKSRELRKVVAQLFGYKGLEYTTPTLASSLSNLIPAFTFILAIIFRMEKVKLRWKSSQAKILGSTVSILGALLVVLYKGPIIIPSPSTQSPPIIHSPITSSTTESNWILGGSLLVIEILIVPIWYIIQVREKHLHEYVELVQAKMKEFDSIEIQHVSVNIALVMRGKRKMWI</sequence>
<dbReference type="InterPro" id="IPR030184">
    <property type="entry name" value="WAT1-related"/>
</dbReference>
<keyword evidence="8" id="KW-1185">Reference proteome</keyword>
<evidence type="ECO:0000256" key="5">
    <source>
        <dbReference type="SAM" id="Phobius"/>
    </source>
</evidence>
<gene>
    <name evidence="6" type="ordered locus">MTR_1g014790</name>
</gene>
<dbReference type="Proteomes" id="UP000002051">
    <property type="component" value="Unassembled WGS sequence"/>
</dbReference>
<evidence type="ECO:0000313" key="6">
    <source>
        <dbReference type="EMBL" id="KEH39895.1"/>
    </source>
</evidence>
<dbReference type="GO" id="GO:0022857">
    <property type="term" value="F:transmembrane transporter activity"/>
    <property type="evidence" value="ECO:0007669"/>
    <property type="project" value="InterPro"/>
</dbReference>
<dbReference type="SUPFAM" id="SSF103481">
    <property type="entry name" value="Multidrug resistance efflux transporter EmrE"/>
    <property type="match status" value="1"/>
</dbReference>